<feature type="region of interest" description="Disordered" evidence="12">
    <location>
        <begin position="256"/>
        <end position="300"/>
    </location>
</feature>
<dbReference type="PANTHER" id="PTHR48250">
    <property type="entry name" value="CUTINASE 2-RELATED"/>
    <property type="match status" value="1"/>
</dbReference>
<keyword evidence="6" id="KW-0732">Signal</keyword>
<dbReference type="GO" id="GO:0016052">
    <property type="term" value="P:carbohydrate catabolic process"/>
    <property type="evidence" value="ECO:0007669"/>
    <property type="project" value="TreeGrafter"/>
</dbReference>
<dbReference type="GO" id="GO:0005576">
    <property type="term" value="C:extracellular region"/>
    <property type="evidence" value="ECO:0007669"/>
    <property type="project" value="UniProtKB-SubCell"/>
</dbReference>
<sequence>MIGLNNLLRPLTTLVGSTETGNFTADCAPNILIFAKGTFEPGIYGILVGPSFTSGLPAGWTTAGVAYDVDIPGDFCLGLPGGMVAKDIINQAAKKCPASNLFVSGYSQGAMAIRNGLARADESARARVKGVVTFGDPFNGSPIKGYKGPISIFCNTGDGVCTGNFELRPAHLSYGFDTSAGLAQKELFKMAAGNGDQSCCNPPAPPKLPTPEQWAQTVKANGGKVPTPNAGTSIADWGNAIAESNGAIPKFAASEVKGTPKSGAPDVKGTLKSSASGAKGNPKSTTSGAKGTVVGSKMVK</sequence>
<dbReference type="EC" id="3.1.1.74" evidence="3"/>
<evidence type="ECO:0000256" key="8">
    <source>
        <dbReference type="ARBA" id="ARBA00023157"/>
    </source>
</evidence>
<comment type="similarity">
    <text evidence="2">Belongs to the cutinase family.</text>
</comment>
<keyword evidence="5" id="KW-0964">Secreted</keyword>
<proteinExistence type="inferred from homology"/>
<evidence type="ECO:0000256" key="7">
    <source>
        <dbReference type="ARBA" id="ARBA00022801"/>
    </source>
</evidence>
<evidence type="ECO:0000256" key="9">
    <source>
        <dbReference type="ARBA" id="ARBA00034045"/>
    </source>
</evidence>
<dbReference type="SMART" id="SM01110">
    <property type="entry name" value="Cutinase"/>
    <property type="match status" value="1"/>
</dbReference>
<dbReference type="Proteomes" id="UP000800235">
    <property type="component" value="Unassembled WGS sequence"/>
</dbReference>
<feature type="active site" description="Nucleophile" evidence="10">
    <location>
        <position position="107"/>
    </location>
</feature>
<comment type="caution">
    <text evidence="13">The sequence shown here is derived from an EMBL/GenBank/DDBJ whole genome shotgun (WGS) entry which is preliminary data.</text>
</comment>
<feature type="disulfide bond" evidence="11">
    <location>
        <begin position="27"/>
        <end position="96"/>
    </location>
</feature>
<dbReference type="PANTHER" id="PTHR48250:SF3">
    <property type="entry name" value="CUTINASE 1-RELATED"/>
    <property type="match status" value="1"/>
</dbReference>
<feature type="disulfide bond" evidence="11">
    <location>
        <begin position="154"/>
        <end position="161"/>
    </location>
</feature>
<dbReference type="InterPro" id="IPR029058">
    <property type="entry name" value="AB_hydrolase_fold"/>
</dbReference>
<accession>A0A9P4U339</accession>
<evidence type="ECO:0000256" key="3">
    <source>
        <dbReference type="ARBA" id="ARBA00013095"/>
    </source>
</evidence>
<dbReference type="GO" id="GO:0050525">
    <property type="term" value="F:cutinase activity"/>
    <property type="evidence" value="ECO:0007669"/>
    <property type="project" value="UniProtKB-EC"/>
</dbReference>
<feature type="active site" evidence="10">
    <location>
        <position position="158"/>
    </location>
</feature>
<evidence type="ECO:0000256" key="11">
    <source>
        <dbReference type="PIRSR" id="PIRSR611150-2"/>
    </source>
</evidence>
<protein>
    <recommendedName>
        <fullName evidence="3">cutinase</fullName>
        <ecNumber evidence="3">3.1.1.74</ecNumber>
    </recommendedName>
</protein>
<evidence type="ECO:0000256" key="6">
    <source>
        <dbReference type="ARBA" id="ARBA00022729"/>
    </source>
</evidence>
<dbReference type="Pfam" id="PF01083">
    <property type="entry name" value="Cutinase"/>
    <property type="match status" value="1"/>
</dbReference>
<dbReference type="InterPro" id="IPR000675">
    <property type="entry name" value="Cutinase/axe"/>
</dbReference>
<evidence type="ECO:0000256" key="12">
    <source>
        <dbReference type="SAM" id="MobiDB-lite"/>
    </source>
</evidence>
<evidence type="ECO:0000256" key="2">
    <source>
        <dbReference type="ARBA" id="ARBA00007534"/>
    </source>
</evidence>
<evidence type="ECO:0000313" key="14">
    <source>
        <dbReference type="Proteomes" id="UP000800235"/>
    </source>
</evidence>
<keyword evidence="4" id="KW-0719">Serine esterase</keyword>
<dbReference type="AlphaFoldDB" id="A0A9P4U339"/>
<feature type="compositionally biased region" description="Polar residues" evidence="12">
    <location>
        <begin position="271"/>
        <end position="289"/>
    </location>
</feature>
<keyword evidence="8 11" id="KW-1015">Disulfide bond</keyword>
<gene>
    <name evidence="13" type="ORF">EJ08DRAFT_627599</name>
</gene>
<dbReference type="InterPro" id="IPR011150">
    <property type="entry name" value="Cutinase_monf"/>
</dbReference>
<dbReference type="SUPFAM" id="SSF53474">
    <property type="entry name" value="alpha/beta-Hydrolases"/>
    <property type="match status" value="1"/>
</dbReference>
<dbReference type="EMBL" id="MU007016">
    <property type="protein sequence ID" value="KAF2434633.1"/>
    <property type="molecule type" value="Genomic_DNA"/>
</dbReference>
<evidence type="ECO:0000256" key="1">
    <source>
        <dbReference type="ARBA" id="ARBA00004613"/>
    </source>
</evidence>
<evidence type="ECO:0000256" key="10">
    <source>
        <dbReference type="PIRSR" id="PIRSR611150-1"/>
    </source>
</evidence>
<name>A0A9P4U339_9PEZI</name>
<dbReference type="Gene3D" id="3.40.50.1820">
    <property type="entry name" value="alpha/beta hydrolase"/>
    <property type="match status" value="1"/>
</dbReference>
<comment type="catalytic activity">
    <reaction evidence="9">
        <text>cutin + H2O = cutin monomers.</text>
        <dbReference type="EC" id="3.1.1.74"/>
    </reaction>
</comment>
<feature type="active site" description="Proton donor/acceptor" evidence="10">
    <location>
        <position position="171"/>
    </location>
</feature>
<evidence type="ECO:0000313" key="13">
    <source>
        <dbReference type="EMBL" id="KAF2434633.1"/>
    </source>
</evidence>
<reference evidence="13" key="1">
    <citation type="journal article" date="2020" name="Stud. Mycol.">
        <title>101 Dothideomycetes genomes: a test case for predicting lifestyles and emergence of pathogens.</title>
        <authorList>
            <person name="Haridas S."/>
            <person name="Albert R."/>
            <person name="Binder M."/>
            <person name="Bloem J."/>
            <person name="Labutti K."/>
            <person name="Salamov A."/>
            <person name="Andreopoulos B."/>
            <person name="Baker S."/>
            <person name="Barry K."/>
            <person name="Bills G."/>
            <person name="Bluhm B."/>
            <person name="Cannon C."/>
            <person name="Castanera R."/>
            <person name="Culley D."/>
            <person name="Daum C."/>
            <person name="Ezra D."/>
            <person name="Gonzalez J."/>
            <person name="Henrissat B."/>
            <person name="Kuo A."/>
            <person name="Liang C."/>
            <person name="Lipzen A."/>
            <person name="Lutzoni F."/>
            <person name="Magnuson J."/>
            <person name="Mondo S."/>
            <person name="Nolan M."/>
            <person name="Ohm R."/>
            <person name="Pangilinan J."/>
            <person name="Park H.-J."/>
            <person name="Ramirez L."/>
            <person name="Alfaro M."/>
            <person name="Sun H."/>
            <person name="Tritt A."/>
            <person name="Yoshinaga Y."/>
            <person name="Zwiers L.-H."/>
            <person name="Turgeon B."/>
            <person name="Goodwin S."/>
            <person name="Spatafora J."/>
            <person name="Crous P."/>
            <person name="Grigoriev I."/>
        </authorList>
    </citation>
    <scope>NUCLEOTIDE SEQUENCE</scope>
    <source>
        <strain evidence="13">CBS 130266</strain>
    </source>
</reference>
<comment type="subcellular location">
    <subcellularLocation>
        <location evidence="1">Secreted</location>
    </subcellularLocation>
</comment>
<keyword evidence="14" id="KW-1185">Reference proteome</keyword>
<evidence type="ECO:0000256" key="4">
    <source>
        <dbReference type="ARBA" id="ARBA00022487"/>
    </source>
</evidence>
<evidence type="ECO:0000256" key="5">
    <source>
        <dbReference type="ARBA" id="ARBA00022525"/>
    </source>
</evidence>
<organism evidence="13 14">
    <name type="scientific">Tothia fuscella</name>
    <dbReference type="NCBI Taxonomy" id="1048955"/>
    <lineage>
        <taxon>Eukaryota</taxon>
        <taxon>Fungi</taxon>
        <taxon>Dikarya</taxon>
        <taxon>Ascomycota</taxon>
        <taxon>Pezizomycotina</taxon>
        <taxon>Dothideomycetes</taxon>
        <taxon>Pleosporomycetidae</taxon>
        <taxon>Venturiales</taxon>
        <taxon>Cylindrosympodiaceae</taxon>
        <taxon>Tothia</taxon>
    </lineage>
</organism>
<dbReference type="OrthoDB" id="2975078at2759"/>
<keyword evidence="7" id="KW-0378">Hydrolase</keyword>